<comment type="subcellular location">
    <subcellularLocation>
        <location evidence="1">Membrane</location>
        <topology evidence="1">Multi-pass membrane protein</topology>
    </subcellularLocation>
</comment>
<keyword evidence="5 6" id="KW-0472">Membrane</keyword>
<dbReference type="Pfam" id="PF01027">
    <property type="entry name" value="Bax1-I"/>
    <property type="match status" value="1"/>
</dbReference>
<dbReference type="EMBL" id="LWCA01000082">
    <property type="protein sequence ID" value="OAF71074.1"/>
    <property type="molecule type" value="Genomic_DNA"/>
</dbReference>
<evidence type="ECO:0000256" key="5">
    <source>
        <dbReference type="ARBA" id="ARBA00023136"/>
    </source>
</evidence>
<evidence type="ECO:0000256" key="3">
    <source>
        <dbReference type="ARBA" id="ARBA00022692"/>
    </source>
</evidence>
<keyword evidence="3 6" id="KW-0812">Transmembrane</keyword>
<evidence type="ECO:0000256" key="4">
    <source>
        <dbReference type="ARBA" id="ARBA00022989"/>
    </source>
</evidence>
<evidence type="ECO:0008006" key="9">
    <source>
        <dbReference type="Google" id="ProtNLM"/>
    </source>
</evidence>
<evidence type="ECO:0000256" key="1">
    <source>
        <dbReference type="ARBA" id="ARBA00004141"/>
    </source>
</evidence>
<evidence type="ECO:0000313" key="7">
    <source>
        <dbReference type="EMBL" id="OAF71074.1"/>
    </source>
</evidence>
<keyword evidence="4 6" id="KW-1133">Transmembrane helix</keyword>
<feature type="transmembrane region" description="Helical" evidence="6">
    <location>
        <begin position="33"/>
        <end position="53"/>
    </location>
</feature>
<dbReference type="PANTHER" id="PTHR23291">
    <property type="entry name" value="BAX INHIBITOR-RELATED"/>
    <property type="match status" value="1"/>
</dbReference>
<dbReference type="OrthoDB" id="1277691at2759"/>
<feature type="transmembrane region" description="Helical" evidence="6">
    <location>
        <begin position="59"/>
        <end position="77"/>
    </location>
</feature>
<accession>A0A177BC92</accession>
<feature type="transmembrane region" description="Helical" evidence="6">
    <location>
        <begin position="89"/>
        <end position="110"/>
    </location>
</feature>
<feature type="transmembrane region" description="Helical" evidence="6">
    <location>
        <begin position="116"/>
        <end position="136"/>
    </location>
</feature>
<dbReference type="Proteomes" id="UP000078046">
    <property type="component" value="Unassembled WGS sequence"/>
</dbReference>
<dbReference type="PANTHER" id="PTHR23291:SF32">
    <property type="entry name" value="BAX INHIBITOR 1"/>
    <property type="match status" value="1"/>
</dbReference>
<comment type="caution">
    <text evidence="7">The sequence shown here is derived from an EMBL/GenBank/DDBJ whole genome shotgun (WGS) entry which is preliminary data.</text>
</comment>
<dbReference type="AlphaFoldDB" id="A0A177BC92"/>
<evidence type="ECO:0000256" key="2">
    <source>
        <dbReference type="ARBA" id="ARBA00010350"/>
    </source>
</evidence>
<evidence type="ECO:0000313" key="8">
    <source>
        <dbReference type="Proteomes" id="UP000078046"/>
    </source>
</evidence>
<dbReference type="InterPro" id="IPR006214">
    <property type="entry name" value="Bax_inhibitor_1-related"/>
</dbReference>
<organism evidence="7 8">
    <name type="scientific">Intoshia linei</name>
    <dbReference type="NCBI Taxonomy" id="1819745"/>
    <lineage>
        <taxon>Eukaryota</taxon>
        <taxon>Metazoa</taxon>
        <taxon>Spiralia</taxon>
        <taxon>Lophotrochozoa</taxon>
        <taxon>Mesozoa</taxon>
        <taxon>Orthonectida</taxon>
        <taxon>Rhopaluridae</taxon>
        <taxon>Intoshia</taxon>
    </lineage>
</organism>
<dbReference type="GO" id="GO:0016020">
    <property type="term" value="C:membrane"/>
    <property type="evidence" value="ECO:0007669"/>
    <property type="project" value="UniProtKB-SubCell"/>
</dbReference>
<proteinExistence type="inferred from homology"/>
<keyword evidence="8" id="KW-1185">Reference proteome</keyword>
<comment type="similarity">
    <text evidence="2 6">Belongs to the BI1 family.</text>
</comment>
<sequence length="239" mass="27199">MRRHETEESNVFWNYITSFDKLNLDTQHHLKKVYATLTISTLVAMLGSYAYIVSEFFRFGIIALIVGIASIVMLMTTKHTKNNVNIRTGYLMSFAFTSGISLGPIISIAMHIDETIVMKAFALTCIIFFCFSMASLKSASERKYLYLGGTILTLTSVVFSLSLANLFFGSMLLFDITLYAGLGMFLMYILYDTQLIVYKFDNGDDDYIKHSLDLFIDFVAIFRRLVIILAMNNEKKSKK</sequence>
<reference evidence="7 8" key="1">
    <citation type="submission" date="2016-04" db="EMBL/GenBank/DDBJ databases">
        <title>The genome of Intoshia linei affirms orthonectids as highly simplified spiralians.</title>
        <authorList>
            <person name="Mikhailov K.V."/>
            <person name="Slusarev G.S."/>
            <person name="Nikitin M.A."/>
            <person name="Logacheva M.D."/>
            <person name="Penin A."/>
            <person name="Aleoshin V."/>
            <person name="Panchin Y.V."/>
        </authorList>
    </citation>
    <scope>NUCLEOTIDE SEQUENCE [LARGE SCALE GENOMIC DNA]</scope>
    <source>
        <strain evidence="7">Intl2013</strain>
        <tissue evidence="7">Whole animal</tissue>
    </source>
</reference>
<evidence type="ECO:0000256" key="6">
    <source>
        <dbReference type="RuleBase" id="RU004379"/>
    </source>
</evidence>
<feature type="transmembrane region" description="Helical" evidence="6">
    <location>
        <begin position="167"/>
        <end position="191"/>
    </location>
</feature>
<feature type="transmembrane region" description="Helical" evidence="6">
    <location>
        <begin position="143"/>
        <end position="161"/>
    </location>
</feature>
<protein>
    <recommendedName>
        <fullName evidence="9">Bax inhibitor 1</fullName>
    </recommendedName>
</protein>
<gene>
    <name evidence="7" type="ORF">A3Q56_01155</name>
</gene>
<name>A0A177BC92_9BILA</name>